<feature type="transmembrane region" description="Helical" evidence="7">
    <location>
        <begin position="307"/>
        <end position="325"/>
    </location>
</feature>
<keyword evidence="9" id="KW-0808">Transferase</keyword>
<comment type="subcellular location">
    <subcellularLocation>
        <location evidence="1">Cell membrane</location>
        <topology evidence="1">Multi-pass membrane protein</topology>
    </subcellularLocation>
</comment>
<keyword evidence="9" id="KW-0012">Acyltransferase</keyword>
<keyword evidence="10" id="KW-1185">Reference proteome</keyword>
<feature type="transmembrane region" description="Helical" evidence="7">
    <location>
        <begin position="278"/>
        <end position="300"/>
    </location>
</feature>
<dbReference type="Pfam" id="PF01757">
    <property type="entry name" value="Acyl_transf_3"/>
    <property type="match status" value="1"/>
</dbReference>
<dbReference type="PANTHER" id="PTHR40074">
    <property type="entry name" value="O-ACETYLTRANSFERASE WECH"/>
    <property type="match status" value="1"/>
</dbReference>
<gene>
    <name evidence="9" type="ORF">OIN60_11620</name>
</gene>
<feature type="transmembrane region" description="Helical" evidence="7">
    <location>
        <begin position="237"/>
        <end position="258"/>
    </location>
</feature>
<keyword evidence="5 7" id="KW-1133">Transmembrane helix</keyword>
<accession>A0ABT9FRR6</accession>
<dbReference type="InterPro" id="IPR002656">
    <property type="entry name" value="Acyl_transf_3_dom"/>
</dbReference>
<name>A0ABT9FRR6_9BACL</name>
<dbReference type="GO" id="GO:0016746">
    <property type="term" value="F:acyltransferase activity"/>
    <property type="evidence" value="ECO:0007669"/>
    <property type="project" value="UniProtKB-KW"/>
</dbReference>
<feature type="transmembrane region" description="Helical" evidence="7">
    <location>
        <begin position="167"/>
        <end position="188"/>
    </location>
</feature>
<keyword evidence="6 7" id="KW-0472">Membrane</keyword>
<evidence type="ECO:0000313" key="9">
    <source>
        <dbReference type="EMBL" id="MDP4097418.1"/>
    </source>
</evidence>
<feature type="transmembrane region" description="Helical" evidence="7">
    <location>
        <begin position="44"/>
        <end position="68"/>
    </location>
</feature>
<dbReference type="EMBL" id="JAPCKK010000016">
    <property type="protein sequence ID" value="MDP4097418.1"/>
    <property type="molecule type" value="Genomic_DNA"/>
</dbReference>
<dbReference type="RefSeq" id="WP_305755025.1">
    <property type="nucleotide sequence ID" value="NZ_JAPCKK010000016.1"/>
</dbReference>
<evidence type="ECO:0000256" key="7">
    <source>
        <dbReference type="SAM" id="Phobius"/>
    </source>
</evidence>
<comment type="similarity">
    <text evidence="2">Belongs to the acyltransferase 3 family.</text>
</comment>
<dbReference type="Proteomes" id="UP001241848">
    <property type="component" value="Unassembled WGS sequence"/>
</dbReference>
<feature type="domain" description="Acyltransferase 3" evidence="8">
    <location>
        <begin position="8"/>
        <end position="357"/>
    </location>
</feature>
<dbReference type="PANTHER" id="PTHR40074:SF2">
    <property type="entry name" value="O-ACETYLTRANSFERASE WECH"/>
    <property type="match status" value="1"/>
</dbReference>
<protein>
    <submittedName>
        <fullName evidence="9">Acyltransferase</fullName>
    </submittedName>
</protein>
<evidence type="ECO:0000256" key="1">
    <source>
        <dbReference type="ARBA" id="ARBA00004651"/>
    </source>
</evidence>
<feature type="transmembrane region" description="Helical" evidence="7">
    <location>
        <begin position="12"/>
        <end position="32"/>
    </location>
</feature>
<keyword evidence="4 7" id="KW-0812">Transmembrane</keyword>
<evidence type="ECO:0000256" key="3">
    <source>
        <dbReference type="ARBA" id="ARBA00022475"/>
    </source>
</evidence>
<comment type="caution">
    <text evidence="9">The sequence shown here is derived from an EMBL/GenBank/DDBJ whole genome shotgun (WGS) entry which is preliminary data.</text>
</comment>
<sequence length="392" mass="43667">MSKKERVAEIGVLRGLAFAAVVLQHSIAHYSIVPGVTLADGVLLAILLLAAKFAVPVFVFITGLVLFYNYDGKLSFGTFLSKRFKDIIVPYIIWSAVFEAGNVLAAGGAWSWDTLLLYGQKLLTGKTSYHLWYIVMIIQCYLLFPVLRKAVRAIAAAIPAKVAPAALAATGLLYVGLMYCIGPISRMFEALDIPVLTPMFTVYADRNVLYFLFYFILGASAGMNIGRWNEWVRKAGWMYWSLFALLTGILLFRLVGTFQTDEGLVIRFHSVSLLRPLMAVYCIVLIFAAYRMAMAIIATAPLIARRISWLGMVSYGAYLMHPLMLRFTYLPDQQLFAAWNVTVRTLMSFVVCSLLSAGAAWLLSRLPLGRWTVGFQTRRPIPNTRKQTGLPG</sequence>
<evidence type="ECO:0000259" key="8">
    <source>
        <dbReference type="Pfam" id="PF01757"/>
    </source>
</evidence>
<proteinExistence type="inferred from homology"/>
<feature type="transmembrane region" description="Helical" evidence="7">
    <location>
        <begin position="208"/>
        <end position="225"/>
    </location>
</feature>
<feature type="transmembrane region" description="Helical" evidence="7">
    <location>
        <begin position="130"/>
        <end position="147"/>
    </location>
</feature>
<evidence type="ECO:0000256" key="6">
    <source>
        <dbReference type="ARBA" id="ARBA00023136"/>
    </source>
</evidence>
<feature type="transmembrane region" description="Helical" evidence="7">
    <location>
        <begin position="345"/>
        <end position="363"/>
    </location>
</feature>
<evidence type="ECO:0000313" key="10">
    <source>
        <dbReference type="Proteomes" id="UP001241848"/>
    </source>
</evidence>
<evidence type="ECO:0000256" key="4">
    <source>
        <dbReference type="ARBA" id="ARBA00022692"/>
    </source>
</evidence>
<feature type="transmembrane region" description="Helical" evidence="7">
    <location>
        <begin position="88"/>
        <end position="110"/>
    </location>
</feature>
<organism evidence="9 10">
    <name type="scientific">Paenibacillus zeirhizosphaerae</name>
    <dbReference type="NCBI Taxonomy" id="2987519"/>
    <lineage>
        <taxon>Bacteria</taxon>
        <taxon>Bacillati</taxon>
        <taxon>Bacillota</taxon>
        <taxon>Bacilli</taxon>
        <taxon>Bacillales</taxon>
        <taxon>Paenibacillaceae</taxon>
        <taxon>Paenibacillus</taxon>
    </lineage>
</organism>
<keyword evidence="3" id="KW-1003">Cell membrane</keyword>
<evidence type="ECO:0000256" key="5">
    <source>
        <dbReference type="ARBA" id="ARBA00022989"/>
    </source>
</evidence>
<reference evidence="9 10" key="1">
    <citation type="submission" date="2022-10" db="EMBL/GenBank/DDBJ databases">
        <title>Paenibacillus description and whole genome data of maize root bacterial community.</title>
        <authorList>
            <person name="Marton D."/>
            <person name="Farkas M."/>
            <person name="Cserhati M."/>
        </authorList>
    </citation>
    <scope>NUCLEOTIDE SEQUENCE [LARGE SCALE GENOMIC DNA]</scope>
    <source>
        <strain evidence="9 10">P96</strain>
    </source>
</reference>
<evidence type="ECO:0000256" key="2">
    <source>
        <dbReference type="ARBA" id="ARBA00007400"/>
    </source>
</evidence>